<reference evidence="3" key="1">
    <citation type="submission" date="2020-08" db="EMBL/GenBank/DDBJ databases">
        <title>Multicomponent nature underlies the extraordinary mechanical properties of spider dragline silk.</title>
        <authorList>
            <person name="Kono N."/>
            <person name="Nakamura H."/>
            <person name="Mori M."/>
            <person name="Yoshida Y."/>
            <person name="Ohtoshi R."/>
            <person name="Malay A.D."/>
            <person name="Moran D.A.P."/>
            <person name="Tomita M."/>
            <person name="Numata K."/>
            <person name="Arakawa K."/>
        </authorList>
    </citation>
    <scope>NUCLEOTIDE SEQUENCE</scope>
</reference>
<dbReference type="GO" id="GO:1990023">
    <property type="term" value="C:mitotic spindle midzone"/>
    <property type="evidence" value="ECO:0007669"/>
    <property type="project" value="TreeGrafter"/>
</dbReference>
<dbReference type="PANTHER" id="PTHR19321:SF41">
    <property type="entry name" value="FASCETTO-RELATED"/>
    <property type="match status" value="1"/>
</dbReference>
<dbReference type="GO" id="GO:0005737">
    <property type="term" value="C:cytoplasm"/>
    <property type="evidence" value="ECO:0007669"/>
    <property type="project" value="TreeGrafter"/>
</dbReference>
<accession>A0A8X6JAS7</accession>
<feature type="region of interest" description="Disordered" evidence="2">
    <location>
        <begin position="484"/>
        <end position="504"/>
    </location>
</feature>
<sequence length="652" mass="76674">MIHSGWLKYNMEIRHVIHLSSHVFIAKERYLLINTSMEAGNCLQTDIVSIFESKEREGLKMIQDYLKKLYNLWDDFGIDSKRKARRVEMVWKHAQNLMQDIYNEENNLYQSLQEKVQDYMDKIECLSKVLTIVPKEIVGPLVKREELLRIEFEKLNAIAQQRCKSFQHLKSIELKYCKILGMKEHKPSSDSDIPTQDDLNDLEQRIGALKEERDRRHKKFCLVKIDLTTILETTELEPETSFEKEILSGKDDFSLSDETMKSLEEALSKAQQRKAKLETQKKELRDRLMFLWDRLKVDEETRKEFFSKNKNCCLSILKSLEVEIEKYEVLRKANIHVEISEYRKELEELWSKCCLTDQEKKFDLFYSSETTDEILRAHEVEVEKWQKHYKDIEHILMNINKRQLLWDKLIAFENKAADPNRFKNRGGNLLREEKERKMLQKELPKLEDEIFHDIEAYESKHKTVFMYFGEDFRIRVTNQWAERANQKENEKTQRHRRQLSQIENESILKTPLKRSLLTPRSVPSKVLKSDGKFTSLLTETDASPFQGNLFGSACKSDKKDLRLTFKQRQNLQKQRKTPLLRTASYSDFIGELNTPGKANYQSSILAAKHEVVGIQQGNKTPSGSCKIRFPKSTTSSPSLTPTRGKLGLPFIL</sequence>
<dbReference type="GO" id="GO:0051256">
    <property type="term" value="P:mitotic spindle midzone assembly"/>
    <property type="evidence" value="ECO:0007669"/>
    <property type="project" value="TreeGrafter"/>
</dbReference>
<evidence type="ECO:0000256" key="1">
    <source>
        <dbReference type="SAM" id="Coils"/>
    </source>
</evidence>
<gene>
    <name evidence="3" type="primary">PRC1</name>
    <name evidence="3" type="ORF">TNIN_361501</name>
</gene>
<dbReference type="PANTHER" id="PTHR19321">
    <property type="entry name" value="PROTEIN REGULATOR OF CYTOKINESIS 1 PRC1-RELATED"/>
    <property type="match status" value="1"/>
</dbReference>
<evidence type="ECO:0000313" key="4">
    <source>
        <dbReference type="Proteomes" id="UP000886998"/>
    </source>
</evidence>
<proteinExistence type="predicted"/>
<dbReference type="Pfam" id="PF03999">
    <property type="entry name" value="MAP65_ASE1"/>
    <property type="match status" value="1"/>
</dbReference>
<dbReference type="AlphaFoldDB" id="A0A8X6JAS7"/>
<dbReference type="GO" id="GO:0008017">
    <property type="term" value="F:microtubule binding"/>
    <property type="evidence" value="ECO:0007669"/>
    <property type="project" value="InterPro"/>
</dbReference>
<dbReference type="Gene3D" id="1.20.58.1520">
    <property type="match status" value="1"/>
</dbReference>
<dbReference type="EMBL" id="BMAV01026748">
    <property type="protein sequence ID" value="GFS53032.1"/>
    <property type="molecule type" value="Genomic_DNA"/>
</dbReference>
<keyword evidence="4" id="KW-1185">Reference proteome</keyword>
<name>A0A8X6JAS7_9ARAC</name>
<feature type="coiled-coil region" evidence="1">
    <location>
        <begin position="260"/>
        <end position="287"/>
    </location>
</feature>
<feature type="coiled-coil region" evidence="1">
    <location>
        <begin position="102"/>
        <end position="129"/>
    </location>
</feature>
<dbReference type="InterPro" id="IPR007145">
    <property type="entry name" value="MAP65_Ase1_PRC1"/>
</dbReference>
<keyword evidence="1" id="KW-0175">Coiled coil</keyword>
<organism evidence="3 4">
    <name type="scientific">Trichonephila inaurata madagascariensis</name>
    <dbReference type="NCBI Taxonomy" id="2747483"/>
    <lineage>
        <taxon>Eukaryota</taxon>
        <taxon>Metazoa</taxon>
        <taxon>Ecdysozoa</taxon>
        <taxon>Arthropoda</taxon>
        <taxon>Chelicerata</taxon>
        <taxon>Arachnida</taxon>
        <taxon>Araneae</taxon>
        <taxon>Araneomorphae</taxon>
        <taxon>Entelegynae</taxon>
        <taxon>Araneoidea</taxon>
        <taxon>Nephilidae</taxon>
        <taxon>Trichonephila</taxon>
        <taxon>Trichonephila inaurata</taxon>
    </lineage>
</organism>
<dbReference type="Proteomes" id="UP000886998">
    <property type="component" value="Unassembled WGS sequence"/>
</dbReference>
<evidence type="ECO:0000256" key="2">
    <source>
        <dbReference type="SAM" id="MobiDB-lite"/>
    </source>
</evidence>
<evidence type="ECO:0000313" key="3">
    <source>
        <dbReference type="EMBL" id="GFS53032.1"/>
    </source>
</evidence>
<protein>
    <submittedName>
        <fullName evidence="3">Protein regulator of cytokinesis 1</fullName>
    </submittedName>
</protein>
<dbReference type="OrthoDB" id="642895at2759"/>
<comment type="caution">
    <text evidence="3">The sequence shown here is derived from an EMBL/GenBank/DDBJ whole genome shotgun (WGS) entry which is preliminary data.</text>
</comment>